<organism evidence="2 3">
    <name type="scientific">Stylonychia lemnae</name>
    <name type="common">Ciliate</name>
    <dbReference type="NCBI Taxonomy" id="5949"/>
    <lineage>
        <taxon>Eukaryota</taxon>
        <taxon>Sar</taxon>
        <taxon>Alveolata</taxon>
        <taxon>Ciliophora</taxon>
        <taxon>Intramacronucleata</taxon>
        <taxon>Spirotrichea</taxon>
        <taxon>Stichotrichia</taxon>
        <taxon>Sporadotrichida</taxon>
        <taxon>Oxytrichidae</taxon>
        <taxon>Stylonychinae</taxon>
        <taxon>Stylonychia</taxon>
    </lineage>
</organism>
<evidence type="ECO:0000313" key="3">
    <source>
        <dbReference type="Proteomes" id="UP000039865"/>
    </source>
</evidence>
<feature type="compositionally biased region" description="Basic and acidic residues" evidence="1">
    <location>
        <begin position="147"/>
        <end position="158"/>
    </location>
</feature>
<feature type="compositionally biased region" description="Low complexity" evidence="1">
    <location>
        <begin position="373"/>
        <end position="384"/>
    </location>
</feature>
<name>A0A078A1M6_STYLE</name>
<reference evidence="2 3" key="1">
    <citation type="submission" date="2014-06" db="EMBL/GenBank/DDBJ databases">
        <authorList>
            <person name="Swart Estienne"/>
        </authorList>
    </citation>
    <scope>NUCLEOTIDE SEQUENCE [LARGE SCALE GENOMIC DNA]</scope>
    <source>
        <strain evidence="2 3">130c</strain>
    </source>
</reference>
<evidence type="ECO:0000256" key="1">
    <source>
        <dbReference type="SAM" id="MobiDB-lite"/>
    </source>
</evidence>
<dbReference type="InParanoid" id="A0A078A1M6"/>
<sequence>MPSTYTVTAQASQSISRSISYQVSFKATSCQGCLLKKNVTLVFIEVNLISHDSMSGFDVFICTDICLGQLSPKKQKMPSSYDPQAESDLFSSRYPYQVVLKAPCPFRQSNHSQIHGYFDLPLRTVVEFTQRQTNANETSASSKKRSRQDAEIGDETVREFSFNSKQRKTNSIYNSDRDLQDLKIASNPNTNQENLDPNLELIQVFAKTPQKFTQQKFPGSTNSYDQTQRKGDIPNLQQSQSNFINFQGIIFDQNSTEFHQIQSKFTVQPSPFFKVHLTPRYIESNTRKKQEFSVDHEVQIDVMTEMRQNQAQDFSVINLISYENEEEEKQLVSQNEVSQQESSEPPITILKRASQMVSEQQITKSQKPRDRYQSQFSDFQSQSQQERDSVFADSTFDVPMLKTIMANKDQIDEDRLQQTDFKLVNQFQQLFIKNQKVSQSQQNSSQKGKNNLLNDQNNNEIAPTEQQYLQPNQNNENTRKLSNILSNTFGTPPVDEQNKSCIIEPPHQQMIEPITAN</sequence>
<feature type="compositionally biased region" description="Polar residues" evidence="1">
    <location>
        <begin position="131"/>
        <end position="141"/>
    </location>
</feature>
<feature type="region of interest" description="Disordered" evidence="1">
    <location>
        <begin position="358"/>
        <end position="388"/>
    </location>
</feature>
<gene>
    <name evidence="2" type="primary">Contig17148.g18274</name>
    <name evidence="2" type="ORF">STYLEM_4742</name>
</gene>
<accession>A0A078A1M6</accession>
<dbReference type="Proteomes" id="UP000039865">
    <property type="component" value="Unassembled WGS sequence"/>
</dbReference>
<proteinExistence type="predicted"/>
<feature type="compositionally biased region" description="Polar residues" evidence="1">
    <location>
        <begin position="161"/>
        <end position="174"/>
    </location>
</feature>
<protein>
    <submittedName>
        <fullName evidence="2">Uncharacterized protein</fullName>
    </submittedName>
</protein>
<feature type="region of interest" description="Disordered" evidence="1">
    <location>
        <begin position="436"/>
        <end position="457"/>
    </location>
</feature>
<dbReference type="AlphaFoldDB" id="A0A078A1M6"/>
<evidence type="ECO:0000313" key="2">
    <source>
        <dbReference type="EMBL" id="CDW75747.1"/>
    </source>
</evidence>
<keyword evidence="3" id="KW-1185">Reference proteome</keyword>
<dbReference type="EMBL" id="CCKQ01004586">
    <property type="protein sequence ID" value="CDW75747.1"/>
    <property type="molecule type" value="Genomic_DNA"/>
</dbReference>
<feature type="region of interest" description="Disordered" evidence="1">
    <location>
        <begin position="131"/>
        <end position="174"/>
    </location>
</feature>